<name>A0A0A7LDY2_9ARCH</name>
<dbReference type="RefSeq" id="WP_048113295.1">
    <property type="nucleotide sequence ID" value="NZ_CP010070.1"/>
</dbReference>
<accession>A0A0A7LDY2</accession>
<organism evidence="1 2">
    <name type="scientific">Candidatus Methanoplasma termitum</name>
    <dbReference type="NCBI Taxonomy" id="1577791"/>
    <lineage>
        <taxon>Archaea</taxon>
        <taxon>Methanobacteriati</taxon>
        <taxon>Thermoplasmatota</taxon>
        <taxon>Thermoplasmata</taxon>
        <taxon>Methanomassiliicoccales</taxon>
        <taxon>Methanomassiliicoccaceae</taxon>
        <taxon>Candidatus Methanoplasma</taxon>
    </lineage>
</organism>
<evidence type="ECO:0000313" key="2">
    <source>
        <dbReference type="Proteomes" id="UP000030787"/>
    </source>
</evidence>
<sequence length="168" mass="18834">MPDELETCLAAIFLNKGKDVLTTKEFTMYASLDLRWMPNRDAETLMNILVEKGLMSKTNEYLRPAIDTSSVNVPVAYRPSDNLLKMLKEHTPKQQPAKKKDVSSDLLTKLIQKALESGMEKGAFVSECNKVSKRIDVSTEVAALMILREKGVDISPFIDDARSSVLIR</sequence>
<dbReference type="InterPro" id="IPR018716">
    <property type="entry name" value="DUF2240"/>
</dbReference>
<proteinExistence type="predicted"/>
<evidence type="ECO:0008006" key="3">
    <source>
        <dbReference type="Google" id="ProtNLM"/>
    </source>
</evidence>
<dbReference type="GeneID" id="24818981"/>
<dbReference type="OrthoDB" id="53189at2157"/>
<dbReference type="Proteomes" id="UP000030787">
    <property type="component" value="Chromosome"/>
</dbReference>
<dbReference type="Pfam" id="PF09999">
    <property type="entry name" value="DUF2240"/>
    <property type="match status" value="1"/>
</dbReference>
<dbReference type="EMBL" id="CP010070">
    <property type="protein sequence ID" value="AIZ57183.1"/>
    <property type="molecule type" value="Genomic_DNA"/>
</dbReference>
<dbReference type="KEGG" id="mear:Mpt1_c13210"/>
<protein>
    <recommendedName>
        <fullName evidence="3">DUF2240 family protein</fullName>
    </recommendedName>
</protein>
<dbReference type="STRING" id="1577791.Mpt1_c13210"/>
<reference evidence="1 2" key="1">
    <citation type="journal article" date="2014" name="Appl. Environ. Microbiol.">
        <title>Comparative Genome Analysis of 'Candidatus Methanoplasma termitum' Indicates a New Mode of Energy Metabolism in the Seventh Order of Methanogens.</title>
        <authorList>
            <person name="Lang K."/>
            <person name="Schuldes J."/>
            <person name="Klingl A."/>
            <person name="Poehlein A."/>
            <person name="Daniel R."/>
            <person name="Brune A."/>
        </authorList>
    </citation>
    <scope>NUCLEOTIDE SEQUENCE [LARGE SCALE GENOMIC DNA]</scope>
    <source>
        <strain evidence="2">Mpt1</strain>
    </source>
</reference>
<dbReference type="AlphaFoldDB" id="A0A0A7LDY2"/>
<keyword evidence="2" id="KW-1185">Reference proteome</keyword>
<evidence type="ECO:0000313" key="1">
    <source>
        <dbReference type="EMBL" id="AIZ57183.1"/>
    </source>
</evidence>
<dbReference type="HOGENOM" id="CLU_134817_0_0_2"/>
<gene>
    <name evidence="1" type="ORF">Mpt1_c13210</name>
</gene>